<proteinExistence type="predicted"/>
<evidence type="ECO:0000313" key="8">
    <source>
        <dbReference type="Proteomes" id="UP000799429"/>
    </source>
</evidence>
<evidence type="ECO:0000256" key="4">
    <source>
        <dbReference type="ARBA" id="ARBA00023136"/>
    </source>
</evidence>
<dbReference type="GO" id="GO:0043007">
    <property type="term" value="P:maintenance of rDNA"/>
    <property type="evidence" value="ECO:0007669"/>
    <property type="project" value="TreeGrafter"/>
</dbReference>
<protein>
    <recommendedName>
        <fullName evidence="9">Meiotically up-regulated gene 154 protein</fullName>
    </recommendedName>
</protein>
<name>A0A9P4VLX7_9PEZI</name>
<dbReference type="PANTHER" id="PTHR28293">
    <property type="entry name" value="NUCLEAR RIM PROTEIN 1"/>
    <property type="match status" value="1"/>
</dbReference>
<dbReference type="EMBL" id="MU006105">
    <property type="protein sequence ID" value="KAF2836038.1"/>
    <property type="molecule type" value="Genomic_DNA"/>
</dbReference>
<feature type="region of interest" description="Disordered" evidence="5">
    <location>
        <begin position="340"/>
        <end position="461"/>
    </location>
</feature>
<evidence type="ECO:0000256" key="2">
    <source>
        <dbReference type="ARBA" id="ARBA00022692"/>
    </source>
</evidence>
<evidence type="ECO:0000313" key="7">
    <source>
        <dbReference type="EMBL" id="KAF2836038.1"/>
    </source>
</evidence>
<accession>A0A9P4VLX7</accession>
<dbReference type="Proteomes" id="UP000799429">
    <property type="component" value="Unassembled WGS sequence"/>
</dbReference>
<reference evidence="7" key="1">
    <citation type="journal article" date="2020" name="Stud. Mycol.">
        <title>101 Dothideomycetes genomes: a test case for predicting lifestyles and emergence of pathogens.</title>
        <authorList>
            <person name="Haridas S."/>
            <person name="Albert R."/>
            <person name="Binder M."/>
            <person name="Bloem J."/>
            <person name="Labutti K."/>
            <person name="Salamov A."/>
            <person name="Andreopoulos B."/>
            <person name="Baker S."/>
            <person name="Barry K."/>
            <person name="Bills G."/>
            <person name="Bluhm B."/>
            <person name="Cannon C."/>
            <person name="Castanera R."/>
            <person name="Culley D."/>
            <person name="Daum C."/>
            <person name="Ezra D."/>
            <person name="Gonzalez J."/>
            <person name="Henrissat B."/>
            <person name="Kuo A."/>
            <person name="Liang C."/>
            <person name="Lipzen A."/>
            <person name="Lutzoni F."/>
            <person name="Magnuson J."/>
            <person name="Mondo S."/>
            <person name="Nolan M."/>
            <person name="Ohm R."/>
            <person name="Pangilinan J."/>
            <person name="Park H.-J."/>
            <person name="Ramirez L."/>
            <person name="Alfaro M."/>
            <person name="Sun H."/>
            <person name="Tritt A."/>
            <person name="Yoshinaga Y."/>
            <person name="Zwiers L.-H."/>
            <person name="Turgeon B."/>
            <person name="Goodwin S."/>
            <person name="Spatafora J."/>
            <person name="Crous P."/>
            <person name="Grigoriev I."/>
        </authorList>
    </citation>
    <scope>NUCLEOTIDE SEQUENCE</scope>
    <source>
        <strain evidence="7">CBS 101060</strain>
    </source>
</reference>
<evidence type="ECO:0008006" key="9">
    <source>
        <dbReference type="Google" id="ProtNLM"/>
    </source>
</evidence>
<evidence type="ECO:0000256" key="3">
    <source>
        <dbReference type="ARBA" id="ARBA00022989"/>
    </source>
</evidence>
<dbReference type="GO" id="GO:0007096">
    <property type="term" value="P:regulation of exit from mitosis"/>
    <property type="evidence" value="ECO:0007669"/>
    <property type="project" value="TreeGrafter"/>
</dbReference>
<dbReference type="InterPro" id="IPR018819">
    <property type="entry name" value="Nur1/Mug154"/>
</dbReference>
<feature type="compositionally biased region" description="Basic and acidic residues" evidence="5">
    <location>
        <begin position="414"/>
        <end position="430"/>
    </location>
</feature>
<organism evidence="7 8">
    <name type="scientific">Patellaria atrata CBS 101060</name>
    <dbReference type="NCBI Taxonomy" id="1346257"/>
    <lineage>
        <taxon>Eukaryota</taxon>
        <taxon>Fungi</taxon>
        <taxon>Dikarya</taxon>
        <taxon>Ascomycota</taxon>
        <taxon>Pezizomycotina</taxon>
        <taxon>Dothideomycetes</taxon>
        <taxon>Dothideomycetes incertae sedis</taxon>
        <taxon>Patellariales</taxon>
        <taxon>Patellariaceae</taxon>
        <taxon>Patellaria</taxon>
    </lineage>
</organism>
<evidence type="ECO:0000256" key="5">
    <source>
        <dbReference type="SAM" id="MobiDB-lite"/>
    </source>
</evidence>
<comment type="caution">
    <text evidence="7">The sequence shown here is derived from an EMBL/GenBank/DDBJ whole genome shotgun (WGS) entry which is preliminary data.</text>
</comment>
<dbReference type="PANTHER" id="PTHR28293:SF1">
    <property type="entry name" value="NUCLEAR RIM PROTEIN 1"/>
    <property type="match status" value="1"/>
</dbReference>
<evidence type="ECO:0000256" key="6">
    <source>
        <dbReference type="SAM" id="Phobius"/>
    </source>
</evidence>
<dbReference type="AlphaFoldDB" id="A0A9P4VLX7"/>
<keyword evidence="4 6" id="KW-0472">Membrane</keyword>
<keyword evidence="3 6" id="KW-1133">Transmembrane helix</keyword>
<dbReference type="Pfam" id="PF10332">
    <property type="entry name" value="DUF2418"/>
    <property type="match status" value="1"/>
</dbReference>
<feature type="compositionally biased region" description="Polar residues" evidence="5">
    <location>
        <begin position="375"/>
        <end position="385"/>
    </location>
</feature>
<keyword evidence="2 6" id="KW-0812">Transmembrane</keyword>
<comment type="subcellular location">
    <subcellularLocation>
        <location evidence="1">Endomembrane system</location>
        <topology evidence="1">Multi-pass membrane protein</topology>
    </subcellularLocation>
</comment>
<dbReference type="GO" id="GO:0012505">
    <property type="term" value="C:endomembrane system"/>
    <property type="evidence" value="ECO:0007669"/>
    <property type="project" value="UniProtKB-SubCell"/>
</dbReference>
<dbReference type="OrthoDB" id="3363151at2759"/>
<feature type="transmembrane region" description="Helical" evidence="6">
    <location>
        <begin position="82"/>
        <end position="104"/>
    </location>
</feature>
<keyword evidence="8" id="KW-1185">Reference proteome</keyword>
<feature type="compositionally biased region" description="Basic and acidic residues" evidence="5">
    <location>
        <begin position="439"/>
        <end position="461"/>
    </location>
</feature>
<evidence type="ECO:0000256" key="1">
    <source>
        <dbReference type="ARBA" id="ARBA00004127"/>
    </source>
</evidence>
<sequence length="461" mass="51534">MPRLVRKAPLSERIRAYLDPADFLIRLSEELNSTEWEDSLKVWAKPAALGLNILFMIARSNSRTSLPEDDLFVDFAARGSGWLAWYCSFTVWLLAILSFTNAFYTFSRTRPYRLFEKPIEEPLSTPSARRVKVGSSPAVPSPLRFLSNILSSESAESRRHPDATTDVWEIGIWDPTPLCLQWFCLFSPGHILIYLLFLPNAPLDPYPSLTVVKTILLTSLLSVQLSLLQSSHARQITDNAIISNQVMNEYNTKFVHPSLNKPVRDVGIQTPVKNSPICTTEVDTYTPTTIINRGFHTNPNPSYAGWVDRDAGPSNLSNRLRASGTPALRASPSAYTISANLSHTNTNNNPPSSPERPADFSSPIRAPAVQRHQPRVSNPYTSTGTGMRDGGSLGVYTHANSPLRKAASTHFVAPRRERDEERGRRRDGSPLKRVSTPGEVERRLRELRGEGDGRRRESGRF</sequence>
<gene>
    <name evidence="7" type="ORF">M501DRAFT_997263</name>
</gene>